<keyword evidence="2" id="KW-1185">Reference proteome</keyword>
<keyword evidence="1" id="KW-0614">Plasmid</keyword>
<dbReference type="Proteomes" id="UP000078572">
    <property type="component" value="Plasmid pRI-1"/>
</dbReference>
<protein>
    <submittedName>
        <fullName evidence="1">Uncharacterized protein</fullName>
    </submittedName>
</protein>
<dbReference type="GeneID" id="61529712"/>
<evidence type="ECO:0000313" key="1">
    <source>
        <dbReference type="EMBL" id="ANJ76278.1"/>
    </source>
</evidence>
<reference evidence="2" key="1">
    <citation type="submission" date="2016-06" db="EMBL/GenBank/DDBJ databases">
        <authorList>
            <person name="Xu Y."/>
            <person name="Nagy A."/>
            <person name="Yan X."/>
            <person name="Kim S.W."/>
            <person name="Haley B."/>
            <person name="Liu N.T."/>
            <person name="Nou X."/>
        </authorList>
    </citation>
    <scope>NUCLEOTIDE SEQUENCE [LARGE SCALE GENOMIC DNA]</scope>
    <source>
        <strain evidence="2">ATCC 49129</strain>
        <plasmid evidence="2">pri-1</plasmid>
    </source>
</reference>
<gene>
    <name evidence="1" type="ORF">A9Y76_27110</name>
</gene>
<dbReference type="RefSeq" id="WP_024979462.1">
    <property type="nucleotide sequence ID" value="NZ_CP016024.1"/>
</dbReference>
<name>A0A192A7G0_9RALS</name>
<dbReference type="OrthoDB" id="8905924at2"/>
<geneLocation type="plasmid" evidence="2">
    <name>pri-1</name>
</geneLocation>
<dbReference type="AlphaFoldDB" id="A0A192A7G0"/>
<evidence type="ECO:0000313" key="2">
    <source>
        <dbReference type="Proteomes" id="UP000078572"/>
    </source>
</evidence>
<accession>A0A192A7G0</accession>
<dbReference type="EMBL" id="CP016024">
    <property type="protein sequence ID" value="ANJ76278.1"/>
    <property type="molecule type" value="Genomic_DNA"/>
</dbReference>
<organism evidence="1 2">
    <name type="scientific">Ralstonia insidiosa</name>
    <dbReference type="NCBI Taxonomy" id="190721"/>
    <lineage>
        <taxon>Bacteria</taxon>
        <taxon>Pseudomonadati</taxon>
        <taxon>Pseudomonadota</taxon>
        <taxon>Betaproteobacteria</taxon>
        <taxon>Burkholderiales</taxon>
        <taxon>Burkholderiaceae</taxon>
        <taxon>Ralstonia</taxon>
    </lineage>
</organism>
<proteinExistence type="predicted"/>
<sequence>MARGQPKVVVDVKDIGGGELQYTDTEGKSHTYYPNRRIWLEAQTLELLTFLREPQEQGDLPQLVTRVRGTAVLEDYSISVVGDPTSKVRKLSIVLGAEEPRATREAPEPGPDGFEFGQLGRAMLGFNRGDWEIGNSDEWWVECYLPKPFIENLVAEVRNGEIHDMQLSLSLRGLYTTEHTMAPVSSRGHLFIRPNKRDNTIDLPELATGSVQSIHFASSSRDLRKADANQAEAGPTAALQSADDSLLNEDVAPAAGAGNDPVATAIDHLIASLDKIHGIVKWVGPCIAIALAIMAFR</sequence>